<dbReference type="EMBL" id="JAGSXJ010000017">
    <property type="protein sequence ID" value="KAH6683540.1"/>
    <property type="molecule type" value="Genomic_DNA"/>
</dbReference>
<comment type="caution">
    <text evidence="2">The sequence shown here is derived from an EMBL/GenBank/DDBJ whole genome shotgun (WGS) entry which is preliminary data.</text>
</comment>
<proteinExistence type="predicted"/>
<dbReference type="Proteomes" id="UP000770015">
    <property type="component" value="Unassembled WGS sequence"/>
</dbReference>
<feature type="region of interest" description="Disordered" evidence="1">
    <location>
        <begin position="1001"/>
        <end position="1186"/>
    </location>
</feature>
<protein>
    <submittedName>
        <fullName evidence="2">Uncharacterized protein</fullName>
    </submittedName>
</protein>
<accession>A0A9P9A9W4</accession>
<feature type="compositionally biased region" description="Basic and acidic residues" evidence="1">
    <location>
        <begin position="1230"/>
        <end position="1245"/>
    </location>
</feature>
<evidence type="ECO:0000313" key="3">
    <source>
        <dbReference type="Proteomes" id="UP000770015"/>
    </source>
</evidence>
<organism evidence="2 3">
    <name type="scientific">Plectosphaerella plurivora</name>
    <dbReference type="NCBI Taxonomy" id="936078"/>
    <lineage>
        <taxon>Eukaryota</taxon>
        <taxon>Fungi</taxon>
        <taxon>Dikarya</taxon>
        <taxon>Ascomycota</taxon>
        <taxon>Pezizomycotina</taxon>
        <taxon>Sordariomycetes</taxon>
        <taxon>Hypocreomycetidae</taxon>
        <taxon>Glomerellales</taxon>
        <taxon>Plectosphaerellaceae</taxon>
        <taxon>Plectosphaerella</taxon>
    </lineage>
</organism>
<feature type="region of interest" description="Disordered" evidence="1">
    <location>
        <begin position="409"/>
        <end position="429"/>
    </location>
</feature>
<name>A0A9P9A9W4_9PEZI</name>
<evidence type="ECO:0000313" key="2">
    <source>
        <dbReference type="EMBL" id="KAH6683540.1"/>
    </source>
</evidence>
<gene>
    <name evidence="2" type="ORF">F5X68DRAFT_22433</name>
</gene>
<feature type="compositionally biased region" description="Acidic residues" evidence="1">
    <location>
        <begin position="1261"/>
        <end position="1306"/>
    </location>
</feature>
<keyword evidence="3" id="KW-1185">Reference proteome</keyword>
<feature type="region of interest" description="Disordered" evidence="1">
    <location>
        <begin position="153"/>
        <end position="173"/>
    </location>
</feature>
<feature type="compositionally biased region" description="Basic and acidic residues" evidence="1">
    <location>
        <begin position="1056"/>
        <end position="1094"/>
    </location>
</feature>
<feature type="compositionally biased region" description="Basic residues" evidence="1">
    <location>
        <begin position="1039"/>
        <end position="1053"/>
    </location>
</feature>
<feature type="region of interest" description="Disordered" evidence="1">
    <location>
        <begin position="1215"/>
        <end position="1306"/>
    </location>
</feature>
<sequence length="1360" mass="153377">MSDDADPNWFRKALEWPTSDYTTRCPSRRRHSSVHERDPEDVWKYFTQRQGYIPPSVLSNEPPGAIPPKPSDAGSFEHVMYIPEWTDPNYIPPKHMPDSVTTLRQTLRPAQLATDAIKNPTPFAKRFGIYPWGTDGRSLLTPTREYNVTVPTAMPGSTADELADDGDGASTATRTMPASTLVKESMDLARAEGKTLDDLLDELERTLPDLPDDQRATARAMLNMRVAQDWQSILLGDLTSDEWVGDKIFEISDEVYGTPGNNTIHDLFQRWRWCTKDFILGEANDLPRCMYNVNGRRGEWNPFADDWLWDRMQPLLRHLSRLWEYLIENDPYWTALLDPFNRVRISESRDPRNKMSKMKCPLTTFGNRPNKHMSGRHPLAEKLSAHIDGAFETLELLYRSVEFEVTSANHFEGDKPGPDASYGSSHVEPDDDPEAVFPFKIIINLAVDYMYPLLHDGYSESEKMMAIHSITMTVLHELAHSINYVHFSWLRSPGPEATMPRRNKRGLKKLAVYGRWLFGPVGEGFKHEPFYEDEDMHEAGFSMENAVFGGFLWGVTEWAGDSWNHIAAMPSGIRLRPWPAPGCSEPVYYDPDDSAPCETSHIELNSDRRPMNTFQMLVPWPSAAKLQTDEFWSVQVQKFGNAALRLAPDPNTKAWNKTKVHDIDYLLTDGGKDLAFTEVLGMDLPKNSQLVGLFLKMQVTELKRVSSLQRRWEAEIGHLTHHMRKAGAIHCLLRLYLQAVVWHRDWMSSRTGTLRWTSVYREYRDLMRTFRKIVGAPRPEHDTSARPRWLPPLLSKKIKSAEALRDTPAELQQEGSAQLLPLAMEAVHMVNEVIVRAESFLAELWTLSDDHRKMVLGKDFRGKMQELFRGALGKCNEVVETARVPAEVDPTSSDFLAQALATAAKIKRLRPIFKNLRRVPNNALDMLTCVPNLNKSRRLASERWLRTARSELLCLSSEDQECAEEVLEWLRTHHAHRTAMQVPKPGVAGKVNEWQKLMSDWEGGGLGVKSKPTPGSSQSQGDDDGDDDGSEKDVFGFFLKRRRGKGGRHKTQKQKTAGESRATRSEASKKRHRGEGEDLPEAKKQNKPGERAELKAGAWRAPKPAGGRASDSGWHTGGLKLLSPKQLGLRNPRLSHSSAFTDGTFSDRSSDSPFRGLSPMQGPEPGQPWQAPGSETAGSETVPVVQPMFGPSAMDVPATIGMFPHPYALNATTTTDLALVPPAAGKNSKGLRDGGDYWNKFRDDNLGDVEDDGRDEKDGRDEDDGDDTDDGDDGGDEDGENDDGLNDDLDVDLDDDDLDDELSDEIYDDYTGEFTEEMDDALAEELHKVWQEENDALLSDGSIYLDSTDWSTDEEYDEYY</sequence>
<dbReference type="OrthoDB" id="3497519at2759"/>
<feature type="compositionally biased region" description="Acidic residues" evidence="1">
    <location>
        <begin position="1021"/>
        <end position="1030"/>
    </location>
</feature>
<evidence type="ECO:0000256" key="1">
    <source>
        <dbReference type="SAM" id="MobiDB-lite"/>
    </source>
</evidence>
<feature type="compositionally biased region" description="Polar residues" evidence="1">
    <location>
        <begin position="1134"/>
        <end position="1147"/>
    </location>
</feature>
<reference evidence="2" key="1">
    <citation type="journal article" date="2021" name="Nat. Commun.">
        <title>Genetic determinants of endophytism in the Arabidopsis root mycobiome.</title>
        <authorList>
            <person name="Mesny F."/>
            <person name="Miyauchi S."/>
            <person name="Thiergart T."/>
            <person name="Pickel B."/>
            <person name="Atanasova L."/>
            <person name="Karlsson M."/>
            <person name="Huettel B."/>
            <person name="Barry K.W."/>
            <person name="Haridas S."/>
            <person name="Chen C."/>
            <person name="Bauer D."/>
            <person name="Andreopoulos W."/>
            <person name="Pangilinan J."/>
            <person name="LaButti K."/>
            <person name="Riley R."/>
            <person name="Lipzen A."/>
            <person name="Clum A."/>
            <person name="Drula E."/>
            <person name="Henrissat B."/>
            <person name="Kohler A."/>
            <person name="Grigoriev I.V."/>
            <person name="Martin F.M."/>
            <person name="Hacquard S."/>
        </authorList>
    </citation>
    <scope>NUCLEOTIDE SEQUENCE</scope>
    <source>
        <strain evidence="2">MPI-SDFR-AT-0117</strain>
    </source>
</reference>